<dbReference type="PROSITE" id="PS00092">
    <property type="entry name" value="N6_MTASE"/>
    <property type="match status" value="1"/>
</dbReference>
<dbReference type="GO" id="GO:0052915">
    <property type="term" value="F:23S rRNA (guanine(2445)-N(2))-methyltransferase activity"/>
    <property type="evidence" value="ECO:0007669"/>
    <property type="project" value="UniProtKB-UniRule"/>
</dbReference>
<dbReference type="RefSeq" id="WP_149390069.1">
    <property type="nucleotide sequence ID" value="NZ_SMRS01000002.1"/>
</dbReference>
<evidence type="ECO:0000256" key="1">
    <source>
        <dbReference type="ARBA" id="ARBA00022490"/>
    </source>
</evidence>
<evidence type="ECO:0000256" key="6">
    <source>
        <dbReference type="HAMAP-Rule" id="MF_01858"/>
    </source>
</evidence>
<evidence type="ECO:0000313" key="9">
    <source>
        <dbReference type="EMBL" id="KAA0875765.1"/>
    </source>
</evidence>
<dbReference type="CDD" id="cd02440">
    <property type="entry name" value="AdoMet_MTases"/>
    <property type="match status" value="1"/>
</dbReference>
<dbReference type="HAMAP" id="MF_01858">
    <property type="entry name" value="23SrRNA_methyltr_KL"/>
    <property type="match status" value="1"/>
</dbReference>
<dbReference type="PIRSF" id="PIRSF037618">
    <property type="entry name" value="RNA_Mtase_bacteria_prd"/>
    <property type="match status" value="1"/>
</dbReference>
<evidence type="ECO:0000256" key="3">
    <source>
        <dbReference type="ARBA" id="ARBA00022603"/>
    </source>
</evidence>
<evidence type="ECO:0000256" key="4">
    <source>
        <dbReference type="ARBA" id="ARBA00022679"/>
    </source>
</evidence>
<evidence type="ECO:0000256" key="5">
    <source>
        <dbReference type="ARBA" id="ARBA00022691"/>
    </source>
</evidence>
<dbReference type="Gene3D" id="3.30.750.80">
    <property type="entry name" value="RNA methyltransferase domain (HRMD) like"/>
    <property type="match status" value="1"/>
</dbReference>
<dbReference type="SMART" id="SM00981">
    <property type="entry name" value="THUMP"/>
    <property type="match status" value="1"/>
</dbReference>
<dbReference type="GO" id="GO:0003723">
    <property type="term" value="F:RNA binding"/>
    <property type="evidence" value="ECO:0007669"/>
    <property type="project" value="UniProtKB-UniRule"/>
</dbReference>
<keyword evidence="3 6" id="KW-0489">Methyltransferase</keyword>
<dbReference type="InterPro" id="IPR029063">
    <property type="entry name" value="SAM-dependent_MTases_sf"/>
</dbReference>
<keyword evidence="7" id="KW-0694">RNA-binding</keyword>
<comment type="catalytic activity">
    <reaction evidence="6">
        <text>guanosine(2445) in 23S rRNA + S-adenosyl-L-methionine = N(2)-methylguanosine(2445) in 23S rRNA + S-adenosyl-L-homocysteine + H(+)</text>
        <dbReference type="Rhea" id="RHEA:42740"/>
        <dbReference type="Rhea" id="RHEA-COMP:10215"/>
        <dbReference type="Rhea" id="RHEA-COMP:10216"/>
        <dbReference type="ChEBI" id="CHEBI:15378"/>
        <dbReference type="ChEBI" id="CHEBI:57856"/>
        <dbReference type="ChEBI" id="CHEBI:59789"/>
        <dbReference type="ChEBI" id="CHEBI:74269"/>
        <dbReference type="ChEBI" id="CHEBI:74481"/>
        <dbReference type="EC" id="2.1.1.173"/>
    </reaction>
</comment>
<dbReference type="GO" id="GO:0005737">
    <property type="term" value="C:cytoplasm"/>
    <property type="evidence" value="ECO:0007669"/>
    <property type="project" value="UniProtKB-SubCell"/>
</dbReference>
<dbReference type="InterPro" id="IPR019614">
    <property type="entry name" value="SAM-dep_methyl-trfase"/>
</dbReference>
<dbReference type="OrthoDB" id="9809404at2"/>
<comment type="subcellular location">
    <subcellularLocation>
        <location evidence="6">Cytoplasm</location>
    </subcellularLocation>
</comment>
<dbReference type="CDD" id="cd11715">
    <property type="entry name" value="THUMP_AdoMetMT"/>
    <property type="match status" value="1"/>
</dbReference>
<comment type="caution">
    <text evidence="9">The sequence shown here is derived from an EMBL/GenBank/DDBJ whole genome shotgun (WGS) entry which is preliminary data.</text>
</comment>
<dbReference type="GO" id="GO:0070043">
    <property type="term" value="F:rRNA (guanine-N7-)-methyltransferase activity"/>
    <property type="evidence" value="ECO:0007669"/>
    <property type="project" value="UniProtKB-UniRule"/>
</dbReference>
<accession>A0A5A9W6D4</accession>
<comment type="similarity">
    <text evidence="6">Belongs to the methyltransferase superfamily. RlmKL family.</text>
</comment>
<gene>
    <name evidence="6 9" type="primary">rlmL</name>
    <name evidence="9" type="ORF">E1H14_03500</name>
</gene>
<dbReference type="InterPro" id="IPR000241">
    <property type="entry name" value="RlmKL-like_Mtase"/>
</dbReference>
<keyword evidence="4 6" id="KW-0808">Transferase</keyword>
<dbReference type="Proteomes" id="UP000325302">
    <property type="component" value="Unassembled WGS sequence"/>
</dbReference>
<feature type="domain" description="THUMP" evidence="8">
    <location>
        <begin position="52"/>
        <end position="163"/>
    </location>
</feature>
<dbReference type="InterPro" id="IPR004114">
    <property type="entry name" value="THUMP_dom"/>
</dbReference>
<dbReference type="Gene3D" id="3.30.2130.30">
    <property type="match status" value="1"/>
</dbReference>
<dbReference type="Pfam" id="PF02926">
    <property type="entry name" value="THUMP"/>
    <property type="match status" value="1"/>
</dbReference>
<reference evidence="9 10" key="1">
    <citation type="submission" date="2019-03" db="EMBL/GenBank/DDBJ databases">
        <title>Nitrincola sp. nov. isolated from an Indian soda lake.</title>
        <authorList>
            <person name="Joshi A."/>
            <person name="Thite S.V."/>
            <person name="Joseph N."/>
            <person name="Dhotre D."/>
            <person name="Moorthy M."/>
            <person name="Shouche Y.S."/>
        </authorList>
    </citation>
    <scope>NUCLEOTIDE SEQUENCE [LARGE SCALE GENOMIC DNA]</scope>
    <source>
        <strain evidence="9 10">MEB193</strain>
    </source>
</reference>
<keyword evidence="5 6" id="KW-0949">S-adenosyl-L-methionine</keyword>
<dbReference type="InterPro" id="IPR053943">
    <property type="entry name" value="RlmKL-like_Mtase_CS"/>
</dbReference>
<dbReference type="PROSITE" id="PS01261">
    <property type="entry name" value="UPF0020"/>
    <property type="match status" value="1"/>
</dbReference>
<dbReference type="Pfam" id="PF22020">
    <property type="entry name" value="RlmL_1st"/>
    <property type="match status" value="1"/>
</dbReference>
<dbReference type="Pfam" id="PF01170">
    <property type="entry name" value="UPF0020"/>
    <property type="match status" value="1"/>
</dbReference>
<dbReference type="NCBIfam" id="NF008748">
    <property type="entry name" value="PRK11783.1"/>
    <property type="match status" value="1"/>
</dbReference>
<dbReference type="PANTHER" id="PTHR47313">
    <property type="entry name" value="RIBOSOMAL RNA LARGE SUBUNIT METHYLTRANSFERASE K/L"/>
    <property type="match status" value="1"/>
</dbReference>
<dbReference type="EC" id="2.1.1.264" evidence="6"/>
<dbReference type="PANTHER" id="PTHR47313:SF1">
    <property type="entry name" value="RIBOSOMAL RNA LARGE SUBUNIT METHYLTRANSFERASE K_L"/>
    <property type="match status" value="1"/>
</dbReference>
<dbReference type="Pfam" id="PF10672">
    <property type="entry name" value="Methyltrans_SAM"/>
    <property type="match status" value="1"/>
</dbReference>
<keyword evidence="2 6" id="KW-0698">rRNA processing</keyword>
<dbReference type="InterPro" id="IPR017244">
    <property type="entry name" value="23SrRNA_methyltr_KL"/>
</dbReference>
<proteinExistence type="inferred from homology"/>
<evidence type="ECO:0000256" key="2">
    <source>
        <dbReference type="ARBA" id="ARBA00022552"/>
    </source>
</evidence>
<comment type="function">
    <text evidence="6">Specifically methylates the guanine in position 2445 (m2G2445) and the guanine in position 2069 (m7G2069) of 23S rRNA.</text>
</comment>
<organism evidence="9 10">
    <name type="scientific">Nitrincola tapanii</name>
    <dbReference type="NCBI Taxonomy" id="1708751"/>
    <lineage>
        <taxon>Bacteria</taxon>
        <taxon>Pseudomonadati</taxon>
        <taxon>Pseudomonadota</taxon>
        <taxon>Gammaproteobacteria</taxon>
        <taxon>Oceanospirillales</taxon>
        <taxon>Oceanospirillaceae</taxon>
        <taxon>Nitrincola</taxon>
    </lineage>
</organism>
<keyword evidence="10" id="KW-1185">Reference proteome</keyword>
<name>A0A5A9W6D4_9GAMM</name>
<dbReference type="PROSITE" id="PS51165">
    <property type="entry name" value="THUMP"/>
    <property type="match status" value="1"/>
</dbReference>
<evidence type="ECO:0000313" key="10">
    <source>
        <dbReference type="Proteomes" id="UP000325302"/>
    </source>
</evidence>
<dbReference type="SUPFAM" id="SSF53335">
    <property type="entry name" value="S-adenosyl-L-methionine-dependent methyltransferases"/>
    <property type="match status" value="2"/>
</dbReference>
<protein>
    <recommendedName>
        <fullName evidence="6">Ribosomal RNA large subunit methyltransferase K/L</fullName>
    </recommendedName>
    <domain>
        <recommendedName>
            <fullName evidence="6">23S rRNA m2G2445 methyltransferase</fullName>
            <ecNumber evidence="6">2.1.1.173</ecNumber>
        </recommendedName>
        <alternativeName>
            <fullName evidence="6">rRNA (guanine-N(2)-)-methyltransferase RlmL</fullName>
        </alternativeName>
    </domain>
    <domain>
        <recommendedName>
            <fullName evidence="6">23S rRNA m7G2069 methyltransferase</fullName>
            <ecNumber evidence="6">2.1.1.264</ecNumber>
        </recommendedName>
        <alternativeName>
            <fullName evidence="6">rRNA (guanine-N(7)-)-methyltransferase RlmK</fullName>
        </alternativeName>
    </domain>
</protein>
<evidence type="ECO:0000259" key="8">
    <source>
        <dbReference type="PROSITE" id="PS51165"/>
    </source>
</evidence>
<comment type="catalytic activity">
    <reaction evidence="6">
        <text>guanosine(2069) in 23S rRNA + S-adenosyl-L-methionine = N(2)-methylguanosine(2069) in 23S rRNA + S-adenosyl-L-homocysteine + H(+)</text>
        <dbReference type="Rhea" id="RHEA:43772"/>
        <dbReference type="Rhea" id="RHEA-COMP:10688"/>
        <dbReference type="Rhea" id="RHEA-COMP:10689"/>
        <dbReference type="ChEBI" id="CHEBI:15378"/>
        <dbReference type="ChEBI" id="CHEBI:57856"/>
        <dbReference type="ChEBI" id="CHEBI:59789"/>
        <dbReference type="ChEBI" id="CHEBI:74269"/>
        <dbReference type="ChEBI" id="CHEBI:74481"/>
        <dbReference type="EC" id="2.1.1.264"/>
    </reaction>
</comment>
<dbReference type="Gene3D" id="3.40.50.150">
    <property type="entry name" value="Vaccinia Virus protein VP39"/>
    <property type="match status" value="2"/>
</dbReference>
<keyword evidence="1 6" id="KW-0963">Cytoplasm</keyword>
<evidence type="ECO:0000256" key="7">
    <source>
        <dbReference type="PROSITE-ProRule" id="PRU00529"/>
    </source>
</evidence>
<dbReference type="AlphaFoldDB" id="A0A5A9W6D4"/>
<dbReference type="EMBL" id="SMRS01000002">
    <property type="protein sequence ID" value="KAA0875765.1"/>
    <property type="molecule type" value="Genomic_DNA"/>
</dbReference>
<dbReference type="EC" id="2.1.1.173" evidence="6"/>
<dbReference type="InterPro" id="IPR054170">
    <property type="entry name" value="RlmL_1st"/>
</dbReference>
<sequence>MAESQRYEFAQHWFVTCPKGLEFLLADELSAFGAQQVKQTVAGVSCQGDLSLGYRICLESRLGSRVLMPLLDAPVHTAEELYAAVQSIAWIDYLRPSGSLSVDFNGQTAAINNTHFGALKVKDAIVDQLRDLTGQRPSVERQNPELRINVHLAKGRGVIALDMSGESLHRRGYRLKAGAAPIKENLAAAVLLRAGWPAQSEQLECLVDPMCGSGTLLIEAAMMAADIAPGLLRQQFGFSRWIQHDRTLWQSILAEAKARAEAGKAAFRWRLWGSDQDAEVLKRARENAQRAGVAQWIDWQEIPLAQLKNPGASGKGLLITNPPYGERLGDTQHLMFLYRQLGHLLKQEFAGWQAGVLTSNPDLCKVMGLKSHKSYALYNGALESRLFLFDVFAERVQDAETASEVKTPVVLSETVQMLVNRLQKNRKNLSRWLKKSEIECYRLYDADIPEYAVAIDVYADQVIVQEYQAPAHIDQIKAFSRLSDVVLAVSEVLGIPTDEVVLKRRKRQQGTDQYERQDHTENFRTVQEHGCRLQVNLQDYLDTGLFLDHRPVRLKIQQLAQGKEVLNLFCYTASASVHAARGGALSTTSVDMSATYLDWAKRNFQLNQFDLKAHKFIREDCLKWLKRQTAASYDLIFMDPPTFSNSKRMEGVLDVQRDHVELIEDAMRLLRKDGLLIFSNNNRRFKMDYDALAKFEIRDITPSTLDPDFKRNPRIHSCFEIRYRGN</sequence>
<dbReference type="InterPro" id="IPR002052">
    <property type="entry name" value="DNA_methylase_N6_adenine_CS"/>
</dbReference>